<comment type="cofactor">
    <cofactor evidence="2">
        <name>[4Fe-4S] cluster</name>
        <dbReference type="ChEBI" id="CHEBI:49883"/>
    </cofactor>
</comment>
<dbReference type="FunFam" id="1.10.340.30:FF:000002">
    <property type="entry name" value="Adenine DNA glycosylase"/>
    <property type="match status" value="1"/>
</dbReference>
<dbReference type="SUPFAM" id="SSF48150">
    <property type="entry name" value="DNA-glycosylase"/>
    <property type="match status" value="1"/>
</dbReference>
<feature type="region of interest" description="Disordered" evidence="14">
    <location>
        <begin position="635"/>
        <end position="667"/>
    </location>
</feature>
<dbReference type="Gene3D" id="3.90.79.10">
    <property type="entry name" value="Nucleoside Triphosphate Pyrophosphohydrolase"/>
    <property type="match status" value="1"/>
</dbReference>
<dbReference type="Gene3D" id="1.10.340.30">
    <property type="entry name" value="Hypothetical protein, domain 2"/>
    <property type="match status" value="1"/>
</dbReference>
<evidence type="ECO:0000256" key="10">
    <source>
        <dbReference type="ARBA" id="ARBA00023004"/>
    </source>
</evidence>
<dbReference type="SMART" id="SM00525">
    <property type="entry name" value="FES"/>
    <property type="match status" value="1"/>
</dbReference>
<comment type="similarity">
    <text evidence="3">Belongs to the Nth/MutY family.</text>
</comment>
<evidence type="ECO:0000256" key="2">
    <source>
        <dbReference type="ARBA" id="ARBA00001966"/>
    </source>
</evidence>
<comment type="caution">
    <text evidence="16">The sequence shown here is derived from an EMBL/GenBank/DDBJ whole genome shotgun (WGS) entry which is preliminary data.</text>
</comment>
<feature type="region of interest" description="Disordered" evidence="14">
    <location>
        <begin position="570"/>
        <end position="595"/>
    </location>
</feature>
<dbReference type="PANTHER" id="PTHR42944:SF1">
    <property type="entry name" value="ADENINE DNA GLYCOSYLASE"/>
    <property type="match status" value="1"/>
</dbReference>
<dbReference type="GO" id="GO:0034039">
    <property type="term" value="F:8-oxo-7,8-dihydroguanine DNA N-glycosylase activity"/>
    <property type="evidence" value="ECO:0007669"/>
    <property type="project" value="TreeGrafter"/>
</dbReference>
<evidence type="ECO:0000313" key="17">
    <source>
        <dbReference type="Proteomes" id="UP000321518"/>
    </source>
</evidence>
<evidence type="ECO:0000256" key="4">
    <source>
        <dbReference type="ARBA" id="ARBA00012045"/>
    </source>
</evidence>
<feature type="region of interest" description="Disordered" evidence="14">
    <location>
        <begin position="60"/>
        <end position="79"/>
    </location>
</feature>
<evidence type="ECO:0000256" key="9">
    <source>
        <dbReference type="ARBA" id="ARBA00022801"/>
    </source>
</evidence>
<dbReference type="CDD" id="cd00056">
    <property type="entry name" value="ENDO3c"/>
    <property type="match status" value="1"/>
</dbReference>
<keyword evidence="7" id="KW-0479">Metal-binding</keyword>
<dbReference type="GO" id="GO:0046872">
    <property type="term" value="F:metal ion binding"/>
    <property type="evidence" value="ECO:0007669"/>
    <property type="project" value="UniProtKB-KW"/>
</dbReference>
<dbReference type="GO" id="GO:0051539">
    <property type="term" value="F:4 iron, 4 sulfur cluster binding"/>
    <property type="evidence" value="ECO:0007669"/>
    <property type="project" value="UniProtKB-KW"/>
</dbReference>
<dbReference type="OrthoDB" id="10248838at2759"/>
<keyword evidence="13" id="KW-0326">Glycosidase</keyword>
<dbReference type="GO" id="GO:0035485">
    <property type="term" value="F:adenine/guanine mispair binding"/>
    <property type="evidence" value="ECO:0007669"/>
    <property type="project" value="TreeGrafter"/>
</dbReference>
<dbReference type="GO" id="GO:0006285">
    <property type="term" value="P:base-excision repair, AP site formation"/>
    <property type="evidence" value="ECO:0007669"/>
    <property type="project" value="UniProtKB-ARBA"/>
</dbReference>
<reference evidence="16 17" key="1">
    <citation type="submission" date="2019-07" db="EMBL/GenBank/DDBJ databases">
        <title>Rhodotorula toruloides NBRC10032 genome sequencing.</title>
        <authorList>
            <person name="Shida Y."/>
            <person name="Takaku H."/>
            <person name="Ogasawara W."/>
            <person name="Mori K."/>
        </authorList>
    </citation>
    <scope>NUCLEOTIDE SEQUENCE [LARGE SCALE GENOMIC DNA]</scope>
    <source>
        <strain evidence="16 17">NBRC10032</strain>
    </source>
</reference>
<dbReference type="InterPro" id="IPR023170">
    <property type="entry name" value="HhH_base_excis_C"/>
</dbReference>
<dbReference type="EC" id="3.2.2.31" evidence="4"/>
<feature type="domain" description="HhH-GPD" evidence="15">
    <location>
        <begin position="137"/>
        <end position="309"/>
    </location>
</feature>
<keyword evidence="11" id="KW-0411">Iron-sulfur</keyword>
<dbReference type="PANTHER" id="PTHR42944">
    <property type="entry name" value="ADENINE DNA GLYCOSYLASE"/>
    <property type="match status" value="1"/>
</dbReference>
<evidence type="ECO:0000256" key="13">
    <source>
        <dbReference type="ARBA" id="ARBA00023295"/>
    </source>
</evidence>
<evidence type="ECO:0000256" key="3">
    <source>
        <dbReference type="ARBA" id="ARBA00008343"/>
    </source>
</evidence>
<evidence type="ECO:0000256" key="14">
    <source>
        <dbReference type="SAM" id="MobiDB-lite"/>
    </source>
</evidence>
<dbReference type="GO" id="GO:0005634">
    <property type="term" value="C:nucleus"/>
    <property type="evidence" value="ECO:0007669"/>
    <property type="project" value="TreeGrafter"/>
</dbReference>
<dbReference type="InterPro" id="IPR011257">
    <property type="entry name" value="DNA_glycosylase"/>
</dbReference>
<dbReference type="InterPro" id="IPR003265">
    <property type="entry name" value="HhH-GPD_domain"/>
</dbReference>
<evidence type="ECO:0000256" key="1">
    <source>
        <dbReference type="ARBA" id="ARBA00000843"/>
    </source>
</evidence>
<keyword evidence="9" id="KW-0378">Hydrolase</keyword>
<evidence type="ECO:0000256" key="6">
    <source>
        <dbReference type="ARBA" id="ARBA00022485"/>
    </source>
</evidence>
<dbReference type="Pfam" id="PF10576">
    <property type="entry name" value="EndIII_4Fe-2S"/>
    <property type="match status" value="1"/>
</dbReference>
<gene>
    <name evidence="16" type="ORF">Rt10032_c04g1857</name>
</gene>
<evidence type="ECO:0000256" key="5">
    <source>
        <dbReference type="ARBA" id="ARBA00022023"/>
    </source>
</evidence>
<dbReference type="GO" id="GO:0006298">
    <property type="term" value="P:mismatch repair"/>
    <property type="evidence" value="ECO:0007669"/>
    <property type="project" value="TreeGrafter"/>
</dbReference>
<sequence length="667" mass="72784">MPPKRKSAAVARPPLPAPNATHPCASLLPTVLNPTSLNERPHPASYHAFLTSLYYPKISSDSEPPTKKRKKDSSQPKLPPALDTAIQAVIVQQKLLAWFDGVKEKRGMPWRKEVDPKTLPQKERTQRGYEVWVSEVMLQQTQVATVIPYWKKWMEKFPTVEALAKADIEEVNEVWKGLGYYSRAKRLLDGAKTVVDKHDAILPETAEGLLDIDGIGPYSAGSISSIAFAQRSPMVDGNVSRVLSRLTAFHAPASAKATTSYIWALADVLVPLQPTKKEASQDGESSTLDIGGLNKPGAWNQALMELGATVCTPKNPNCAECPLNDECLAYAEARYVAHHPADGSATAPPDIEDLCTLCAPLPYGDASEARQHDVEVYPMAKEKTKKRDEETAVRVLEWVPSGADEKSEEGRKVLLIKRPEKGLLAGLYEFPAVDLPTSTASSTAKARSRYLDKLLHTLLDVPSSTTFGASSLEDTDASNLRILSRSTLPPVTHVYSHMNRTYHSERLVISSPSLPILRKSLTSPPAKNDDVVQSLPGRGKWVDVTAVEGENVGGAVGKVWEERQLQAKGLASTNGAKGKGKGKGKAGEGAKKAKVEKGQGSLSGFFVKKEKRVEETIEADDELIVVEEKREVKVASKNGGSTKNHAEQETKIYKKRRIAPSSEDEDE</sequence>
<evidence type="ECO:0000256" key="8">
    <source>
        <dbReference type="ARBA" id="ARBA00022763"/>
    </source>
</evidence>
<dbReference type="Gene3D" id="1.10.1670.10">
    <property type="entry name" value="Helix-hairpin-Helix base-excision DNA repair enzymes (C-terminal)"/>
    <property type="match status" value="1"/>
</dbReference>
<dbReference type="InterPro" id="IPR015797">
    <property type="entry name" value="NUDIX_hydrolase-like_dom_sf"/>
</dbReference>
<evidence type="ECO:0000313" key="16">
    <source>
        <dbReference type="EMBL" id="GEM07840.1"/>
    </source>
</evidence>
<keyword evidence="12" id="KW-0234">DNA repair</keyword>
<organism evidence="16 17">
    <name type="scientific">Rhodotorula toruloides</name>
    <name type="common">Yeast</name>
    <name type="synonym">Rhodosporidium toruloides</name>
    <dbReference type="NCBI Taxonomy" id="5286"/>
    <lineage>
        <taxon>Eukaryota</taxon>
        <taxon>Fungi</taxon>
        <taxon>Dikarya</taxon>
        <taxon>Basidiomycota</taxon>
        <taxon>Pucciniomycotina</taxon>
        <taxon>Microbotryomycetes</taxon>
        <taxon>Sporidiobolales</taxon>
        <taxon>Sporidiobolaceae</taxon>
        <taxon>Rhodotorula</taxon>
    </lineage>
</organism>
<evidence type="ECO:0000256" key="12">
    <source>
        <dbReference type="ARBA" id="ARBA00023204"/>
    </source>
</evidence>
<proteinExistence type="inferred from homology"/>
<dbReference type="Pfam" id="PF00730">
    <property type="entry name" value="HhH-GPD"/>
    <property type="match status" value="1"/>
</dbReference>
<accession>A0A511KBT0</accession>
<feature type="region of interest" description="Disordered" evidence="14">
    <location>
        <begin position="1"/>
        <end position="23"/>
    </location>
</feature>
<keyword evidence="6" id="KW-0004">4Fe-4S</keyword>
<dbReference type="GO" id="GO:0000701">
    <property type="term" value="F:purine-specific mismatch base pair DNA N-glycosylase activity"/>
    <property type="evidence" value="ECO:0007669"/>
    <property type="project" value="UniProtKB-EC"/>
</dbReference>
<keyword evidence="10" id="KW-0408">Iron</keyword>
<evidence type="ECO:0000256" key="11">
    <source>
        <dbReference type="ARBA" id="ARBA00023014"/>
    </source>
</evidence>
<evidence type="ECO:0000259" key="15">
    <source>
        <dbReference type="SMART" id="SM00478"/>
    </source>
</evidence>
<feature type="compositionally biased region" description="Basic and acidic residues" evidence="14">
    <location>
        <begin position="585"/>
        <end position="595"/>
    </location>
</feature>
<keyword evidence="8" id="KW-0227">DNA damage</keyword>
<dbReference type="GO" id="GO:0032357">
    <property type="term" value="F:oxidized purine DNA binding"/>
    <property type="evidence" value="ECO:0007669"/>
    <property type="project" value="TreeGrafter"/>
</dbReference>
<dbReference type="EMBL" id="BJWK01000004">
    <property type="protein sequence ID" value="GEM07840.1"/>
    <property type="molecule type" value="Genomic_DNA"/>
</dbReference>
<comment type="catalytic activity">
    <reaction evidence="1">
        <text>Hydrolyzes free adenine bases from 7,8-dihydro-8-oxoguanine:adenine mismatched double-stranded DNA, leaving an apurinic site.</text>
        <dbReference type="EC" id="3.2.2.31"/>
    </reaction>
</comment>
<dbReference type="Proteomes" id="UP000321518">
    <property type="component" value="Unassembled WGS sequence"/>
</dbReference>
<dbReference type="AlphaFoldDB" id="A0A511KBT0"/>
<evidence type="ECO:0000256" key="7">
    <source>
        <dbReference type="ARBA" id="ARBA00022723"/>
    </source>
</evidence>
<name>A0A511KBT0_RHOTO</name>
<dbReference type="SUPFAM" id="SSF55811">
    <property type="entry name" value="Nudix"/>
    <property type="match status" value="1"/>
</dbReference>
<dbReference type="SMART" id="SM00478">
    <property type="entry name" value="ENDO3c"/>
    <property type="match status" value="1"/>
</dbReference>
<protein>
    <recommendedName>
        <fullName evidence="5">Adenine DNA glycosylase</fullName>
        <ecNumber evidence="4">3.2.2.31</ecNumber>
    </recommendedName>
</protein>
<dbReference type="InterPro" id="IPR044298">
    <property type="entry name" value="MIG/MutY"/>
</dbReference>
<dbReference type="InterPro" id="IPR003651">
    <property type="entry name" value="Endonuclease3_FeS-loop_motif"/>
</dbReference>